<dbReference type="InterPro" id="IPR027417">
    <property type="entry name" value="P-loop_NTPase"/>
</dbReference>
<dbReference type="EMBL" id="LT838813">
    <property type="protein sequence ID" value="SMD44202.1"/>
    <property type="molecule type" value="Genomic_DNA"/>
</dbReference>
<evidence type="ECO:0000259" key="1">
    <source>
        <dbReference type="Pfam" id="PF13175"/>
    </source>
</evidence>
<dbReference type="InterPro" id="IPR051396">
    <property type="entry name" value="Bact_Antivir_Def_Nuclease"/>
</dbReference>
<dbReference type="Pfam" id="PF13175">
    <property type="entry name" value="AAA_15"/>
    <property type="match status" value="1"/>
</dbReference>
<proteinExistence type="predicted"/>
<protein>
    <submittedName>
        <fullName evidence="2">AAA domain-containing protein, putative AbiEii toxin, Type IV TA system</fullName>
    </submittedName>
</protein>
<evidence type="ECO:0000313" key="3">
    <source>
        <dbReference type="Proteomes" id="UP000192333"/>
    </source>
</evidence>
<dbReference type="RefSeq" id="WP_084121015.1">
    <property type="nucleotide sequence ID" value="NZ_LT838813.1"/>
</dbReference>
<dbReference type="PANTHER" id="PTHR43581">
    <property type="entry name" value="ATP/GTP PHOSPHATASE"/>
    <property type="match status" value="1"/>
</dbReference>
<dbReference type="Proteomes" id="UP000192333">
    <property type="component" value="Chromosome I"/>
</dbReference>
<dbReference type="OrthoDB" id="9805802at2"/>
<reference evidence="3" key="1">
    <citation type="submission" date="2017-04" db="EMBL/GenBank/DDBJ databases">
        <authorList>
            <person name="Varghese N."/>
            <person name="Submissions S."/>
        </authorList>
    </citation>
    <scope>NUCLEOTIDE SEQUENCE [LARGE SCALE GENOMIC DNA]</scope>
    <source>
        <strain evidence="3">DSM 16537</strain>
    </source>
</reference>
<name>A0A1W2H6D7_9BACT</name>
<accession>A0A1W2H6D7</accession>
<dbReference type="PANTHER" id="PTHR43581:SF2">
    <property type="entry name" value="EXCINUCLEASE ATPASE SUBUNIT"/>
    <property type="match status" value="1"/>
</dbReference>
<gene>
    <name evidence="2" type="ORF">SAMN00777080_2820</name>
</gene>
<dbReference type="STRING" id="758820.SAMN00777080_2820"/>
<sequence length="584" mass="67995">MINKISFENYKAFDSGEIKIKPITILLGANSVGKSSIMQLFLMLQQTALTENNYKSALKLHGGFVSMGEGLNLLRKKDKTKVLSISIDYYNGNIKSEFDDFFSSFCQETLYYSSIVKKLSKDSEITQQENNIFKKIKNIFKTDDDFDIRFLRMDTDKIEEILDKKTFVELIEETSKRLENQNLEKYPKELRDDYFYFRHSHRRLGFPTNHLKNLSERKDEYLLTYDFLSGLKKSLKNAHFTVKYEIVAVEKNIVVKKMGIFNENIEILSVEFDTHPSSKYKLNSITSDFISKEKMSSKTFQSLKGIFENPRTIFSFTNPRNDFEREKESNSIFSNIVQSIFHIVNHQTSDYFENDNINYVSPLRAHPKRYYFLDKAKINAYVDTLDGDAIAETLKENSYLRNQVNSWLEKFNLKVEVSQLQDIIHKLVVNQNSLNLDITDVGFGISQVLPVIIQGFLSHKDSLTLIEQPEIHLHPKMQADLADLFIDIVITRNHKNEQKASKYLLIETHSEYLLKRLRRRISEGTISPENVAIYLINPQKNEEGGVITELKIEGKGKFEWPMDFYGGELLLDTTEFLKNQVNEQ</sequence>
<feature type="domain" description="Endonuclease GajA/Old nuclease/RecF-like AAA" evidence="1">
    <location>
        <begin position="1"/>
        <end position="513"/>
    </location>
</feature>
<dbReference type="AlphaFoldDB" id="A0A1W2H6D7"/>
<dbReference type="SUPFAM" id="SSF52540">
    <property type="entry name" value="P-loop containing nucleoside triphosphate hydrolases"/>
    <property type="match status" value="1"/>
</dbReference>
<dbReference type="InterPro" id="IPR041685">
    <property type="entry name" value="AAA_GajA/Old/RecF-like"/>
</dbReference>
<keyword evidence="3" id="KW-1185">Reference proteome</keyword>
<evidence type="ECO:0000313" key="2">
    <source>
        <dbReference type="EMBL" id="SMD44202.1"/>
    </source>
</evidence>
<organism evidence="2 3">
    <name type="scientific">Aquiflexum balticum DSM 16537</name>
    <dbReference type="NCBI Taxonomy" id="758820"/>
    <lineage>
        <taxon>Bacteria</taxon>
        <taxon>Pseudomonadati</taxon>
        <taxon>Bacteroidota</taxon>
        <taxon>Cytophagia</taxon>
        <taxon>Cytophagales</taxon>
        <taxon>Cyclobacteriaceae</taxon>
        <taxon>Aquiflexum</taxon>
    </lineage>
</organism>